<feature type="compositionally biased region" description="Polar residues" evidence="1">
    <location>
        <begin position="35"/>
        <end position="46"/>
    </location>
</feature>
<dbReference type="InParanoid" id="W4K7G6"/>
<dbReference type="OrthoDB" id="408964at2759"/>
<evidence type="ECO:0000256" key="1">
    <source>
        <dbReference type="SAM" id="MobiDB-lite"/>
    </source>
</evidence>
<organism evidence="3 4">
    <name type="scientific">Heterobasidion irregulare (strain TC 32-1)</name>
    <dbReference type="NCBI Taxonomy" id="747525"/>
    <lineage>
        <taxon>Eukaryota</taxon>
        <taxon>Fungi</taxon>
        <taxon>Dikarya</taxon>
        <taxon>Basidiomycota</taxon>
        <taxon>Agaricomycotina</taxon>
        <taxon>Agaricomycetes</taxon>
        <taxon>Russulales</taxon>
        <taxon>Bondarzewiaceae</taxon>
        <taxon>Heterobasidion</taxon>
        <taxon>Heterobasidion annosum species complex</taxon>
    </lineage>
</organism>
<dbReference type="InterPro" id="IPR046437">
    <property type="entry name" value="Ser_Thr-PK_POLO_box_1_sf"/>
</dbReference>
<gene>
    <name evidence="3" type="ORF">HETIRDRAFT_317802</name>
</gene>
<feature type="compositionally biased region" description="Basic and acidic residues" evidence="1">
    <location>
        <begin position="54"/>
        <end position="69"/>
    </location>
</feature>
<protein>
    <recommendedName>
        <fullName evidence="2">Cryptic POLO box 1 (CPB1) domain-containing protein</fullName>
    </recommendedName>
</protein>
<dbReference type="HOGENOM" id="CLU_440083_0_0_1"/>
<dbReference type="EMBL" id="KI925458">
    <property type="protein sequence ID" value="ETW81743.1"/>
    <property type="molecule type" value="Genomic_DNA"/>
</dbReference>
<feature type="region of interest" description="Disordered" evidence="1">
    <location>
        <begin position="31"/>
        <end position="89"/>
    </location>
</feature>
<sequence>MKPKENIALKQKRLPLVDITNYDLRKHLRDELSLPSASAPNRQASAPASRKKKPSQDKENSDSTAKDTSTRPSFLRYRAPVTTPSLTSDTSIDHERLLSLPTVTHEPLVFPAHPQAISLKPLQGGRAKSLVASTSSNDRVAPALNIFQSDPMFGSNIPIGACRPTPLTTNQMTVKTYKTAQGQVVVLPSRSLLVDFRERERRNGNAGDEVLIISADGARVQVFNAPHLSTPCCLAEPDNMYTLETLPVRYWKSYDRASRVVEHVKKKMAKLSLYQPSATCTLMSNEPCADIEVLFDSTAPYPDSLDRHSAGRSEGNRTAGMRVRLSRKGHTLEISTFVSAASGSTGEWKKKILAWIGSSLGLSPQDLASLTAQEKEGLDTLAEFVRVAEAFEALGPPLHDSPKNDSSGNPDKLAGRLASLESILDRPLRQKKPCILPSNLHQQQTDDSASDISTGATAATESPQALPRSFSDVSVTPRPKLSPPHLRFTNETARRASSTVVDPPVSSNHLRSSHDHPQSAISIIPEWQSTSVSGMTIQTRFIPSVGWCIRYGTSAGGRYRIMFLDGATLEVDVDEEMIKFTSQDGKVVNYSVRECHSQRLVGERMKVFEDFVSLFDERSFE</sequence>
<name>W4K7G6_HETIT</name>
<dbReference type="GeneID" id="20670446"/>
<dbReference type="Gene3D" id="3.30.1120.120">
    <property type="match status" value="1"/>
</dbReference>
<feature type="domain" description="Cryptic POLO box 1 (CPB1)" evidence="2">
    <location>
        <begin position="159"/>
        <end position="267"/>
    </location>
</feature>
<reference evidence="3 4" key="1">
    <citation type="journal article" date="2012" name="New Phytol.">
        <title>Insight into trade-off between wood decay and parasitism from the genome of a fungal forest pathogen.</title>
        <authorList>
            <person name="Olson A."/>
            <person name="Aerts A."/>
            <person name="Asiegbu F."/>
            <person name="Belbahri L."/>
            <person name="Bouzid O."/>
            <person name="Broberg A."/>
            <person name="Canback B."/>
            <person name="Coutinho P.M."/>
            <person name="Cullen D."/>
            <person name="Dalman K."/>
            <person name="Deflorio G."/>
            <person name="van Diepen L.T."/>
            <person name="Dunand C."/>
            <person name="Duplessis S."/>
            <person name="Durling M."/>
            <person name="Gonthier P."/>
            <person name="Grimwood J."/>
            <person name="Fossdal C.G."/>
            <person name="Hansson D."/>
            <person name="Henrissat B."/>
            <person name="Hietala A."/>
            <person name="Himmelstrand K."/>
            <person name="Hoffmeister D."/>
            <person name="Hogberg N."/>
            <person name="James T.Y."/>
            <person name="Karlsson M."/>
            <person name="Kohler A."/>
            <person name="Kues U."/>
            <person name="Lee Y.H."/>
            <person name="Lin Y.C."/>
            <person name="Lind M."/>
            <person name="Lindquist E."/>
            <person name="Lombard V."/>
            <person name="Lucas S."/>
            <person name="Lunden K."/>
            <person name="Morin E."/>
            <person name="Murat C."/>
            <person name="Park J."/>
            <person name="Raffaello T."/>
            <person name="Rouze P."/>
            <person name="Salamov A."/>
            <person name="Schmutz J."/>
            <person name="Solheim H."/>
            <person name="Stahlberg J."/>
            <person name="Velez H."/>
            <person name="de Vries R.P."/>
            <person name="Wiebenga A."/>
            <person name="Woodward S."/>
            <person name="Yakovlev I."/>
            <person name="Garbelotto M."/>
            <person name="Martin F."/>
            <person name="Grigoriev I.V."/>
            <person name="Stenlid J."/>
        </authorList>
    </citation>
    <scope>NUCLEOTIDE SEQUENCE [LARGE SCALE GENOMIC DNA]</scope>
    <source>
        <strain evidence="3 4">TC 32-1</strain>
    </source>
</reference>
<feature type="compositionally biased region" description="Polar residues" evidence="1">
    <location>
        <begin position="489"/>
        <end position="510"/>
    </location>
</feature>
<dbReference type="AlphaFoldDB" id="W4K7G6"/>
<accession>W4K7G6</accession>
<evidence type="ECO:0000313" key="4">
    <source>
        <dbReference type="Proteomes" id="UP000030671"/>
    </source>
</evidence>
<evidence type="ECO:0000259" key="2">
    <source>
        <dbReference type="PROSITE" id="PS51984"/>
    </source>
</evidence>
<dbReference type="Gene3D" id="3.30.1120.30">
    <property type="entry name" value="POLO box domain"/>
    <property type="match status" value="1"/>
</dbReference>
<feature type="region of interest" description="Disordered" evidence="1">
    <location>
        <begin position="436"/>
        <end position="517"/>
    </location>
</feature>
<dbReference type="PROSITE" id="PS51984">
    <property type="entry name" value="CPB1"/>
    <property type="match status" value="1"/>
</dbReference>
<dbReference type="InterPro" id="IPR033699">
    <property type="entry name" value="POLO_box_Plk4_1"/>
</dbReference>
<keyword evidence="4" id="KW-1185">Reference proteome</keyword>
<dbReference type="InterPro" id="IPR036947">
    <property type="entry name" value="POLO_box_dom_sf"/>
</dbReference>
<dbReference type="Pfam" id="PF18190">
    <property type="entry name" value="Plk4_PB1"/>
    <property type="match status" value="1"/>
</dbReference>
<dbReference type="eggNOG" id="KOG0575">
    <property type="taxonomic scope" value="Eukaryota"/>
</dbReference>
<proteinExistence type="predicted"/>
<feature type="compositionally biased region" description="Polar residues" evidence="1">
    <location>
        <begin position="439"/>
        <end position="463"/>
    </location>
</feature>
<dbReference type="KEGG" id="hir:HETIRDRAFT_317802"/>
<dbReference type="STRING" id="747525.W4K7G6"/>
<dbReference type="RefSeq" id="XP_009546354.1">
    <property type="nucleotide sequence ID" value="XM_009548059.1"/>
</dbReference>
<dbReference type="Proteomes" id="UP000030671">
    <property type="component" value="Unassembled WGS sequence"/>
</dbReference>
<evidence type="ECO:0000313" key="3">
    <source>
        <dbReference type="EMBL" id="ETW81743.1"/>
    </source>
</evidence>